<dbReference type="PANTHER" id="PTHR46044:SF1">
    <property type="entry name" value="CN HYDROLASE DOMAIN-CONTAINING PROTEIN"/>
    <property type="match status" value="1"/>
</dbReference>
<dbReference type="Pfam" id="PF00795">
    <property type="entry name" value="CN_hydrolase"/>
    <property type="match status" value="1"/>
</dbReference>
<dbReference type="PANTHER" id="PTHR46044">
    <property type="entry name" value="NITRILASE"/>
    <property type="match status" value="1"/>
</dbReference>
<accession>A0A840X5N0</accession>
<dbReference type="PROSITE" id="PS00920">
    <property type="entry name" value="NITRIL_CHT_1"/>
    <property type="match status" value="1"/>
</dbReference>
<keyword evidence="5" id="KW-1185">Reference proteome</keyword>
<comment type="similarity">
    <text evidence="1">Belongs to the carbon-nitrogen hydrolase superfamily. Nitrilase family.</text>
</comment>
<evidence type="ECO:0000313" key="4">
    <source>
        <dbReference type="EMBL" id="MBB5617521.1"/>
    </source>
</evidence>
<dbReference type="InterPro" id="IPR003010">
    <property type="entry name" value="C-N_Hydrolase"/>
</dbReference>
<evidence type="ECO:0000259" key="3">
    <source>
        <dbReference type="PROSITE" id="PS50263"/>
    </source>
</evidence>
<dbReference type="InterPro" id="IPR036526">
    <property type="entry name" value="C-N_Hydrolase_sf"/>
</dbReference>
<name>A0A840X5N0_9MICO</name>
<dbReference type="PROSITE" id="PS50263">
    <property type="entry name" value="CN_HYDROLASE"/>
    <property type="match status" value="1"/>
</dbReference>
<evidence type="ECO:0000313" key="5">
    <source>
        <dbReference type="Proteomes" id="UP000552883"/>
    </source>
</evidence>
<reference evidence="4 5" key="1">
    <citation type="submission" date="2020-08" db="EMBL/GenBank/DDBJ databases">
        <title>Sequencing the genomes of 1000 actinobacteria strains.</title>
        <authorList>
            <person name="Klenk H.-P."/>
        </authorList>
    </citation>
    <scope>NUCLEOTIDE SEQUENCE [LARGE SCALE GENOMIC DNA]</scope>
    <source>
        <strain evidence="4 5">DSM 23889</strain>
    </source>
</reference>
<proteinExistence type="inferred from homology"/>
<evidence type="ECO:0000256" key="2">
    <source>
        <dbReference type="PROSITE-ProRule" id="PRU10139"/>
    </source>
</evidence>
<dbReference type="AlphaFoldDB" id="A0A840X5N0"/>
<dbReference type="GO" id="GO:0000257">
    <property type="term" value="F:nitrilase activity"/>
    <property type="evidence" value="ECO:0007669"/>
    <property type="project" value="UniProtKB-ARBA"/>
</dbReference>
<comment type="caution">
    <text evidence="4">The sequence shown here is derived from an EMBL/GenBank/DDBJ whole genome shotgun (WGS) entry which is preliminary data.</text>
</comment>
<organism evidence="4 5">
    <name type="scientific">Microcella frigidaquae</name>
    <dbReference type="NCBI Taxonomy" id="424758"/>
    <lineage>
        <taxon>Bacteria</taxon>
        <taxon>Bacillati</taxon>
        <taxon>Actinomycetota</taxon>
        <taxon>Actinomycetes</taxon>
        <taxon>Micrococcales</taxon>
        <taxon>Microbacteriaceae</taxon>
        <taxon>Microcella</taxon>
    </lineage>
</organism>
<dbReference type="SUPFAM" id="SSF56317">
    <property type="entry name" value="Carbon-nitrogen hydrolase"/>
    <property type="match status" value="1"/>
</dbReference>
<dbReference type="PROSITE" id="PS00921">
    <property type="entry name" value="NITRIL_CHT_2"/>
    <property type="match status" value="1"/>
</dbReference>
<sequence length="341" mass="37428">MPITERKYTAAAVQAAPVWFDLQATVDKAVALIQEAAANGARLIAFPETWVPGYPSYIYGSAEWDHAESKEVHRLLMENSLTVPGPELDRIRKAAAEANAMIVIGINEREDRYSRGTLYNSMVYISDTGELLGVHRKLIPTHAERMIWGSGDGSGLHVFDTNLGRVGGLICWEHWMPLTRYAMHAQGEQVHIATWPEVPELHHLASRSYAFEARSFVICVGSYLTLDQIPEEFPRREAMLAGGDFGGEPGVLLPGGSGIIGPDGDWVSGPVANSEVIVYGEIDLDRVNEEQLAFDAAGHYNRTDIFQLTVDDRPQFPALWLSEQHGSAGSVDPVRESGSSS</sequence>
<feature type="active site" description="Proton acceptor" evidence="2">
    <location>
        <position position="48"/>
    </location>
</feature>
<protein>
    <submittedName>
        <fullName evidence="4">Putative amidohydrolase</fullName>
    </submittedName>
</protein>
<dbReference type="EMBL" id="JACHBS010000001">
    <property type="protein sequence ID" value="MBB5617521.1"/>
    <property type="molecule type" value="Genomic_DNA"/>
</dbReference>
<dbReference type="CDD" id="cd07564">
    <property type="entry name" value="nitrilases_CHs"/>
    <property type="match status" value="1"/>
</dbReference>
<dbReference type="Gene3D" id="3.60.110.10">
    <property type="entry name" value="Carbon-nitrogen hydrolase"/>
    <property type="match status" value="1"/>
</dbReference>
<dbReference type="InterPro" id="IPR044149">
    <property type="entry name" value="Nitrilases_CHs"/>
</dbReference>
<keyword evidence="4" id="KW-0378">Hydrolase</keyword>
<dbReference type="Proteomes" id="UP000552883">
    <property type="component" value="Unassembled WGS sequence"/>
</dbReference>
<evidence type="ECO:0000256" key="1">
    <source>
        <dbReference type="ARBA" id="ARBA00008129"/>
    </source>
</evidence>
<dbReference type="InterPro" id="IPR000132">
    <property type="entry name" value="Nitrilase/CN_hydratase_CS"/>
</dbReference>
<dbReference type="OrthoDB" id="9811121at2"/>
<dbReference type="RefSeq" id="WP_153982669.1">
    <property type="nucleotide sequence ID" value="NZ_BAAANZ010000012.1"/>
</dbReference>
<feature type="domain" description="CN hydrolase" evidence="3">
    <location>
        <begin position="8"/>
        <end position="284"/>
    </location>
</feature>
<gene>
    <name evidence="4" type="ORF">BJ959_001017</name>
</gene>